<comment type="caution">
    <text evidence="18">Lacks conserved residue(s) required for the propagation of feature annotation.</text>
</comment>
<dbReference type="Proteomes" id="UP000249203">
    <property type="component" value="Unassembled WGS sequence"/>
</dbReference>
<evidence type="ECO:0000256" key="1">
    <source>
        <dbReference type="ARBA" id="ARBA00001393"/>
    </source>
</evidence>
<gene>
    <name evidence="18" type="primary">aroB</name>
    <name evidence="21" type="ORF">B0I24_10965</name>
    <name evidence="22" type="ORF">CWE07_10190</name>
</gene>
<dbReference type="SUPFAM" id="SSF56796">
    <property type="entry name" value="Dehydroquinate synthase-like"/>
    <property type="match status" value="1"/>
</dbReference>
<dbReference type="OrthoDB" id="9806583at2"/>
<dbReference type="GO" id="GO:0046872">
    <property type="term" value="F:metal ion binding"/>
    <property type="evidence" value="ECO:0007669"/>
    <property type="project" value="UniProtKB-KW"/>
</dbReference>
<evidence type="ECO:0000256" key="11">
    <source>
        <dbReference type="ARBA" id="ARBA00022723"/>
    </source>
</evidence>
<keyword evidence="11 18" id="KW-0479">Metal-binding</keyword>
<evidence type="ECO:0000256" key="3">
    <source>
        <dbReference type="ARBA" id="ARBA00003485"/>
    </source>
</evidence>
<comment type="subcellular location">
    <subcellularLocation>
        <location evidence="4 18">Cytoplasm</location>
    </subcellularLocation>
</comment>
<feature type="binding site" evidence="18">
    <location>
        <begin position="103"/>
        <end position="107"/>
    </location>
    <ligand>
        <name>NAD(+)</name>
        <dbReference type="ChEBI" id="CHEBI:57540"/>
    </ligand>
</feature>
<dbReference type="RefSeq" id="WP_111569790.1">
    <property type="nucleotide sequence ID" value="NZ_PIPK01000009.1"/>
</dbReference>
<evidence type="ECO:0000256" key="5">
    <source>
        <dbReference type="ARBA" id="ARBA00004661"/>
    </source>
</evidence>
<comment type="pathway">
    <text evidence="5 18">Metabolic intermediate biosynthesis; chorismate biosynthesis; chorismate from D-erythrose 4-phosphate and phosphoenolpyruvate: step 2/7.</text>
</comment>
<dbReference type="AlphaFoldDB" id="A0A327WUQ7"/>
<dbReference type="GO" id="GO:0003856">
    <property type="term" value="F:3-dehydroquinate synthase activity"/>
    <property type="evidence" value="ECO:0007669"/>
    <property type="project" value="UniProtKB-UniRule"/>
</dbReference>
<feature type="domain" description="3-dehydroquinate synthase N-terminal" evidence="19">
    <location>
        <begin position="65"/>
        <end position="177"/>
    </location>
</feature>
<proteinExistence type="inferred from homology"/>
<keyword evidence="24" id="KW-1185">Reference proteome</keyword>
<dbReference type="Pfam" id="PF01761">
    <property type="entry name" value="DHQ_synthase"/>
    <property type="match status" value="1"/>
</dbReference>
<dbReference type="Pfam" id="PF24621">
    <property type="entry name" value="DHQS_C"/>
    <property type="match status" value="1"/>
</dbReference>
<keyword evidence="14 18" id="KW-0520">NAD</keyword>
<evidence type="ECO:0000256" key="13">
    <source>
        <dbReference type="ARBA" id="ARBA00022833"/>
    </source>
</evidence>
<dbReference type="InterPro" id="IPR030963">
    <property type="entry name" value="DHQ_synth_fam"/>
</dbReference>
<dbReference type="GO" id="GO:0008652">
    <property type="term" value="P:amino acid biosynthetic process"/>
    <property type="evidence" value="ECO:0007669"/>
    <property type="project" value="UniProtKB-KW"/>
</dbReference>
<feature type="binding site" evidence="18">
    <location>
        <position position="262"/>
    </location>
    <ligand>
        <name>Zn(2+)</name>
        <dbReference type="ChEBI" id="CHEBI:29105"/>
    </ligand>
</feature>
<accession>A0A327WUQ7</accession>
<keyword evidence="17 18" id="KW-0170">Cobalt</keyword>
<feature type="binding site" evidence="18">
    <location>
        <position position="140"/>
    </location>
    <ligand>
        <name>NAD(+)</name>
        <dbReference type="ChEBI" id="CHEBI:57540"/>
    </ligand>
</feature>
<dbReference type="GO" id="GO:0005737">
    <property type="term" value="C:cytoplasm"/>
    <property type="evidence" value="ECO:0007669"/>
    <property type="project" value="UniProtKB-SubCell"/>
</dbReference>
<evidence type="ECO:0000256" key="10">
    <source>
        <dbReference type="ARBA" id="ARBA00022605"/>
    </source>
</evidence>
<dbReference type="GO" id="GO:0009073">
    <property type="term" value="P:aromatic amino acid family biosynthetic process"/>
    <property type="evidence" value="ECO:0007669"/>
    <property type="project" value="UniProtKB-KW"/>
</dbReference>
<evidence type="ECO:0000256" key="6">
    <source>
        <dbReference type="ARBA" id="ARBA00005412"/>
    </source>
</evidence>
<dbReference type="FunFam" id="1.20.1090.10:FF:000002">
    <property type="entry name" value="3-dehydroquinate synthase"/>
    <property type="match status" value="1"/>
</dbReference>
<dbReference type="NCBIfam" id="TIGR01357">
    <property type="entry name" value="aroB"/>
    <property type="match status" value="1"/>
</dbReference>
<evidence type="ECO:0000256" key="7">
    <source>
        <dbReference type="ARBA" id="ARBA00013031"/>
    </source>
</evidence>
<feature type="domain" description="3-dehydroquinate synthase C-terminal" evidence="20">
    <location>
        <begin position="179"/>
        <end position="323"/>
    </location>
</feature>
<dbReference type="InterPro" id="IPR016037">
    <property type="entry name" value="DHQ_synth_AroB"/>
</dbReference>
<comment type="function">
    <text evidence="3 18">Catalyzes the conversion of 3-deoxy-D-arabino-heptulosonate 7-phosphate (DAHP) to dehydroquinate (DHQ).</text>
</comment>
<evidence type="ECO:0000256" key="15">
    <source>
        <dbReference type="ARBA" id="ARBA00023141"/>
    </source>
</evidence>
<reference evidence="21 23" key="2">
    <citation type="submission" date="2018-06" db="EMBL/GenBank/DDBJ databases">
        <title>Genomic Encyclopedia of Type Strains, Phase III (KMG-III): the genomes of soil and plant-associated and newly described type strains.</title>
        <authorList>
            <person name="Whitman W."/>
        </authorList>
    </citation>
    <scope>NUCLEOTIDE SEQUENCE [LARGE SCALE GENOMIC DNA]</scope>
    <source>
        <strain evidence="21 23">CGMCC 1.15366</strain>
    </source>
</reference>
<comment type="caution">
    <text evidence="21">The sequence shown here is derived from an EMBL/GenBank/DDBJ whole genome shotgun (WGS) entry which is preliminary data.</text>
</comment>
<dbReference type="EMBL" id="PIPK01000009">
    <property type="protein sequence ID" value="RUO22839.1"/>
    <property type="molecule type" value="Genomic_DNA"/>
</dbReference>
<dbReference type="EMBL" id="QLMD01000009">
    <property type="protein sequence ID" value="RAJ96384.1"/>
    <property type="molecule type" value="Genomic_DNA"/>
</dbReference>
<evidence type="ECO:0000256" key="17">
    <source>
        <dbReference type="ARBA" id="ARBA00023285"/>
    </source>
</evidence>
<dbReference type="GO" id="GO:0000166">
    <property type="term" value="F:nucleotide binding"/>
    <property type="evidence" value="ECO:0007669"/>
    <property type="project" value="UniProtKB-KW"/>
</dbReference>
<dbReference type="FunFam" id="3.40.50.1970:FF:000001">
    <property type="entry name" value="3-dehydroquinate synthase"/>
    <property type="match status" value="1"/>
</dbReference>
<dbReference type="EC" id="4.2.3.4" evidence="7 18"/>
<comment type="cofactor">
    <cofactor evidence="2 18">
        <name>NAD(+)</name>
        <dbReference type="ChEBI" id="CHEBI:57540"/>
    </cofactor>
</comment>
<evidence type="ECO:0000256" key="12">
    <source>
        <dbReference type="ARBA" id="ARBA00022741"/>
    </source>
</evidence>
<feature type="binding site" evidence="18">
    <location>
        <position position="149"/>
    </location>
    <ligand>
        <name>NAD(+)</name>
        <dbReference type="ChEBI" id="CHEBI:57540"/>
    </ligand>
</feature>
<sequence>MQQLIVELGSRSYPIFVGSDLLPTLANTLQSSLNQQIFIITNEVVAPLYLEAVKAQLGARDIATFVMPDGEAAKTLTTWSEALDALLATGFARDCTVLALGGGVVGDLAGFVAASFHRGVDFVQMPTTLLSQVDSSVGGKTAVNHPRGKNLIGAFHQPKAVLIDTHFLTSLPSRELSAGLAEVIKYGIMADAEFFAWLEQYMPALMALDQRALTQAIMRSCRCKAEVVSDDEREHGRRALLNLGHTFGHAIEKAQGYGEWLHGEAVAAGMAIACDISVEQGHMLAADYERVLTLLRAANLPTSAPASMDWDEWQQLMLRDKKVQGGKVRFILPRGLGDAVITDKVAESLIVKAVSRQRG</sequence>
<evidence type="ECO:0000256" key="4">
    <source>
        <dbReference type="ARBA" id="ARBA00004496"/>
    </source>
</evidence>
<keyword evidence="9 18" id="KW-0963">Cytoplasm</keyword>
<comment type="cofactor">
    <cofactor evidence="18">
        <name>Co(2+)</name>
        <dbReference type="ChEBI" id="CHEBI:48828"/>
    </cofactor>
    <cofactor evidence="18">
        <name>Zn(2+)</name>
        <dbReference type="ChEBI" id="CHEBI:29105"/>
    </cofactor>
    <text evidence="18">Binds 1 divalent metal cation per subunit. Can use either Co(2+) or Zn(2+).</text>
</comment>
<keyword evidence="13 18" id="KW-0862">Zinc</keyword>
<dbReference type="InterPro" id="IPR056179">
    <property type="entry name" value="DHQS_C"/>
</dbReference>
<keyword evidence="15 18" id="KW-0057">Aromatic amino acid biosynthesis</keyword>
<dbReference type="InterPro" id="IPR050071">
    <property type="entry name" value="Dehydroquinate_synthase"/>
</dbReference>
<reference evidence="22 24" key="1">
    <citation type="journal article" date="2018" name="Front. Microbiol.">
        <title>Genome-Based Analysis Reveals the Taxonomy and Diversity of the Family Idiomarinaceae.</title>
        <authorList>
            <person name="Liu Y."/>
            <person name="Lai Q."/>
            <person name="Shao Z."/>
        </authorList>
    </citation>
    <scope>NUCLEOTIDE SEQUENCE [LARGE SCALE GENOMIC DNA]</scope>
    <source>
        <strain evidence="22 24">CF12-14</strain>
    </source>
</reference>
<feature type="binding site" evidence="18">
    <location>
        <position position="245"/>
    </location>
    <ligand>
        <name>Zn(2+)</name>
        <dbReference type="ChEBI" id="CHEBI:29105"/>
    </ligand>
</feature>
<evidence type="ECO:0000256" key="16">
    <source>
        <dbReference type="ARBA" id="ARBA00023239"/>
    </source>
</evidence>
<evidence type="ECO:0000313" key="21">
    <source>
        <dbReference type="EMBL" id="RAJ96384.1"/>
    </source>
</evidence>
<dbReference type="InterPro" id="IPR030960">
    <property type="entry name" value="DHQS/DOIS_N"/>
</dbReference>
<dbReference type="UniPathway" id="UPA00053">
    <property type="reaction ID" value="UER00085"/>
</dbReference>
<dbReference type="Gene3D" id="1.20.1090.10">
    <property type="entry name" value="Dehydroquinate synthase-like - alpha domain"/>
    <property type="match status" value="1"/>
</dbReference>
<dbReference type="PANTHER" id="PTHR43622">
    <property type="entry name" value="3-DEHYDROQUINATE SYNTHASE"/>
    <property type="match status" value="1"/>
</dbReference>
<evidence type="ECO:0000259" key="19">
    <source>
        <dbReference type="Pfam" id="PF01761"/>
    </source>
</evidence>
<evidence type="ECO:0000256" key="9">
    <source>
        <dbReference type="ARBA" id="ARBA00022490"/>
    </source>
</evidence>
<evidence type="ECO:0000256" key="2">
    <source>
        <dbReference type="ARBA" id="ARBA00001911"/>
    </source>
</evidence>
<organism evidence="21 23">
    <name type="scientific">Aliidiomarina maris</name>
    <dbReference type="NCBI Taxonomy" id="531312"/>
    <lineage>
        <taxon>Bacteria</taxon>
        <taxon>Pseudomonadati</taxon>
        <taxon>Pseudomonadota</taxon>
        <taxon>Gammaproteobacteria</taxon>
        <taxon>Alteromonadales</taxon>
        <taxon>Idiomarinaceae</taxon>
        <taxon>Aliidiomarina</taxon>
    </lineage>
</organism>
<evidence type="ECO:0000313" key="24">
    <source>
        <dbReference type="Proteomes" id="UP000287865"/>
    </source>
</evidence>
<protein>
    <recommendedName>
        <fullName evidence="8 18">3-dehydroquinate synthase</fullName>
        <shortName evidence="18">DHQS</shortName>
        <ecNumber evidence="7 18">4.2.3.4</ecNumber>
    </recommendedName>
</protein>
<dbReference type="GO" id="GO:0009423">
    <property type="term" value="P:chorismate biosynthetic process"/>
    <property type="evidence" value="ECO:0007669"/>
    <property type="project" value="UniProtKB-UniRule"/>
</dbReference>
<evidence type="ECO:0000256" key="8">
    <source>
        <dbReference type="ARBA" id="ARBA00017684"/>
    </source>
</evidence>
<evidence type="ECO:0000259" key="20">
    <source>
        <dbReference type="Pfam" id="PF24621"/>
    </source>
</evidence>
<evidence type="ECO:0000313" key="22">
    <source>
        <dbReference type="EMBL" id="RUO22839.1"/>
    </source>
</evidence>
<keyword evidence="10 18" id="KW-0028">Amino-acid biosynthesis</keyword>
<feature type="binding site" evidence="18">
    <location>
        <begin position="127"/>
        <end position="128"/>
    </location>
    <ligand>
        <name>NAD(+)</name>
        <dbReference type="ChEBI" id="CHEBI:57540"/>
    </ligand>
</feature>
<name>A0A327WUQ7_9GAMM</name>
<comment type="similarity">
    <text evidence="6 18">Belongs to the sugar phosphate cyclases superfamily. Dehydroquinate synthase family.</text>
</comment>
<feature type="binding site" evidence="18">
    <location>
        <position position="182"/>
    </location>
    <ligand>
        <name>Zn(2+)</name>
        <dbReference type="ChEBI" id="CHEBI:29105"/>
    </ligand>
</feature>
<dbReference type="Gene3D" id="3.40.50.1970">
    <property type="match status" value="1"/>
</dbReference>
<feature type="binding site" evidence="18">
    <location>
        <begin position="69"/>
        <end position="74"/>
    </location>
    <ligand>
        <name>NAD(+)</name>
        <dbReference type="ChEBI" id="CHEBI:57540"/>
    </ligand>
</feature>
<evidence type="ECO:0000256" key="18">
    <source>
        <dbReference type="HAMAP-Rule" id="MF_00110"/>
    </source>
</evidence>
<keyword evidence="12 18" id="KW-0547">Nucleotide-binding</keyword>
<evidence type="ECO:0000256" key="14">
    <source>
        <dbReference type="ARBA" id="ARBA00023027"/>
    </source>
</evidence>
<keyword evidence="16 18" id="KW-0456">Lyase</keyword>
<dbReference type="CDD" id="cd08195">
    <property type="entry name" value="DHQS"/>
    <property type="match status" value="1"/>
</dbReference>
<dbReference type="Proteomes" id="UP000287865">
    <property type="component" value="Unassembled WGS sequence"/>
</dbReference>
<dbReference type="HAMAP" id="MF_00110">
    <property type="entry name" value="DHQ_synthase"/>
    <property type="match status" value="1"/>
</dbReference>
<dbReference type="PANTHER" id="PTHR43622:SF7">
    <property type="entry name" value="3-DEHYDROQUINATE SYNTHASE, CHLOROPLASTIC"/>
    <property type="match status" value="1"/>
</dbReference>
<dbReference type="PIRSF" id="PIRSF001455">
    <property type="entry name" value="DHQ_synth"/>
    <property type="match status" value="1"/>
</dbReference>
<evidence type="ECO:0000313" key="23">
    <source>
        <dbReference type="Proteomes" id="UP000249203"/>
    </source>
</evidence>
<comment type="catalytic activity">
    <reaction evidence="1 18">
        <text>7-phospho-2-dehydro-3-deoxy-D-arabino-heptonate = 3-dehydroquinate + phosphate</text>
        <dbReference type="Rhea" id="RHEA:21968"/>
        <dbReference type="ChEBI" id="CHEBI:32364"/>
        <dbReference type="ChEBI" id="CHEBI:43474"/>
        <dbReference type="ChEBI" id="CHEBI:58394"/>
        <dbReference type="EC" id="4.2.3.4"/>
    </reaction>
</comment>